<proteinExistence type="predicted"/>
<evidence type="ECO:0008006" key="2">
    <source>
        <dbReference type="Google" id="ProtNLM"/>
    </source>
</evidence>
<comment type="caution">
    <text evidence="1">The sequence shown here is derived from an EMBL/GenBank/DDBJ whole genome shotgun (WGS) entry which is preliminary data.</text>
</comment>
<sequence>LNSPLGEGDVLIRNIINKGFSTGNNQGAIKASGEFICFLNNDCE</sequence>
<dbReference type="InterPro" id="IPR029044">
    <property type="entry name" value="Nucleotide-diphossugar_trans"/>
</dbReference>
<dbReference type="SUPFAM" id="SSF53448">
    <property type="entry name" value="Nucleotide-diphospho-sugar transferases"/>
    <property type="match status" value="1"/>
</dbReference>
<organism evidence="1">
    <name type="scientific">marine sediment metagenome</name>
    <dbReference type="NCBI Taxonomy" id="412755"/>
    <lineage>
        <taxon>unclassified sequences</taxon>
        <taxon>metagenomes</taxon>
        <taxon>ecological metagenomes</taxon>
    </lineage>
</organism>
<reference evidence="1" key="1">
    <citation type="journal article" date="2014" name="Front. Microbiol.">
        <title>High frequency of phylogenetically diverse reductive dehalogenase-homologous genes in deep subseafloor sedimentary metagenomes.</title>
        <authorList>
            <person name="Kawai M."/>
            <person name="Futagami T."/>
            <person name="Toyoda A."/>
            <person name="Takaki Y."/>
            <person name="Nishi S."/>
            <person name="Hori S."/>
            <person name="Arai W."/>
            <person name="Tsubouchi T."/>
            <person name="Morono Y."/>
            <person name="Uchiyama I."/>
            <person name="Ito T."/>
            <person name="Fujiyama A."/>
            <person name="Inagaki F."/>
            <person name="Takami H."/>
        </authorList>
    </citation>
    <scope>NUCLEOTIDE SEQUENCE</scope>
    <source>
        <strain evidence="1">Expedition CK06-06</strain>
    </source>
</reference>
<dbReference type="EMBL" id="BARV01045838">
    <property type="protein sequence ID" value="GAI60981.1"/>
    <property type="molecule type" value="Genomic_DNA"/>
</dbReference>
<evidence type="ECO:0000313" key="1">
    <source>
        <dbReference type="EMBL" id="GAI60981.1"/>
    </source>
</evidence>
<dbReference type="Gene3D" id="3.90.550.10">
    <property type="entry name" value="Spore Coat Polysaccharide Biosynthesis Protein SpsA, Chain A"/>
    <property type="match status" value="1"/>
</dbReference>
<protein>
    <recommendedName>
        <fullName evidence="2">Glycosyltransferase 2-like domain-containing protein</fullName>
    </recommendedName>
</protein>
<dbReference type="AlphaFoldDB" id="X1R1M9"/>
<name>X1R1M9_9ZZZZ</name>
<feature type="non-terminal residue" evidence="1">
    <location>
        <position position="44"/>
    </location>
</feature>
<accession>X1R1M9</accession>
<feature type="non-terminal residue" evidence="1">
    <location>
        <position position="1"/>
    </location>
</feature>
<gene>
    <name evidence="1" type="ORF">S06H3_66852</name>
</gene>